<sequence>MCSDWASTPVCTFLAAMPTTRRSSRNKSAASTIPAASASAAKLCAPKKPTVPKAPRAKATKAKSAPTAPASNVPPVSSLLNDSQQTTDEWYKSSRTKKGYTIYVKSGKKWLVGWTAKGRLDDEISADTFDNITAETPLALRALTVYKCEHLERGFASAEGLRSAFKDYFERQGDFWKCNAHTKKWEGNPVFECGFKSYYESLKNRQNRTGTATQALPMLPADLKLILEYLDSEEAIKYFILTQRLYFKTFVTMAFTLWTRNDELINLQFKGY</sequence>
<proteinExistence type="predicted"/>
<feature type="region of interest" description="Disordered" evidence="1">
    <location>
        <begin position="44"/>
        <end position="81"/>
    </location>
</feature>
<name>A0AAD7BSF1_MYCRO</name>
<comment type="caution">
    <text evidence="2">The sequence shown here is derived from an EMBL/GenBank/DDBJ whole genome shotgun (WGS) entry which is preliminary data.</text>
</comment>
<evidence type="ECO:0000256" key="1">
    <source>
        <dbReference type="SAM" id="MobiDB-lite"/>
    </source>
</evidence>
<keyword evidence="3" id="KW-1185">Reference proteome</keyword>
<evidence type="ECO:0000313" key="3">
    <source>
        <dbReference type="Proteomes" id="UP001221757"/>
    </source>
</evidence>
<evidence type="ECO:0000313" key="2">
    <source>
        <dbReference type="EMBL" id="KAJ7629320.1"/>
    </source>
</evidence>
<dbReference type="AlphaFoldDB" id="A0AAD7BSF1"/>
<accession>A0AAD7BSF1</accession>
<feature type="compositionally biased region" description="Low complexity" evidence="1">
    <location>
        <begin position="44"/>
        <end position="54"/>
    </location>
</feature>
<reference evidence="2" key="1">
    <citation type="submission" date="2023-03" db="EMBL/GenBank/DDBJ databases">
        <title>Massive genome expansion in bonnet fungi (Mycena s.s.) driven by repeated elements and novel gene families across ecological guilds.</title>
        <authorList>
            <consortium name="Lawrence Berkeley National Laboratory"/>
            <person name="Harder C.B."/>
            <person name="Miyauchi S."/>
            <person name="Viragh M."/>
            <person name="Kuo A."/>
            <person name="Thoen E."/>
            <person name="Andreopoulos B."/>
            <person name="Lu D."/>
            <person name="Skrede I."/>
            <person name="Drula E."/>
            <person name="Henrissat B."/>
            <person name="Morin E."/>
            <person name="Kohler A."/>
            <person name="Barry K."/>
            <person name="LaButti K."/>
            <person name="Morin E."/>
            <person name="Salamov A."/>
            <person name="Lipzen A."/>
            <person name="Mereny Z."/>
            <person name="Hegedus B."/>
            <person name="Baldrian P."/>
            <person name="Stursova M."/>
            <person name="Weitz H."/>
            <person name="Taylor A."/>
            <person name="Grigoriev I.V."/>
            <person name="Nagy L.G."/>
            <person name="Martin F."/>
            <person name="Kauserud H."/>
        </authorList>
    </citation>
    <scope>NUCLEOTIDE SEQUENCE</scope>
    <source>
        <strain evidence="2">CBHHK067</strain>
    </source>
</reference>
<protein>
    <submittedName>
        <fullName evidence="2">Uncharacterized protein</fullName>
    </submittedName>
</protein>
<dbReference type="EMBL" id="JARKIE010000546">
    <property type="protein sequence ID" value="KAJ7629320.1"/>
    <property type="molecule type" value="Genomic_DNA"/>
</dbReference>
<gene>
    <name evidence="2" type="ORF">B0H17DRAFT_1218238</name>
</gene>
<dbReference type="Proteomes" id="UP001221757">
    <property type="component" value="Unassembled WGS sequence"/>
</dbReference>
<organism evidence="2 3">
    <name type="scientific">Mycena rosella</name>
    <name type="common">Pink bonnet</name>
    <name type="synonym">Agaricus rosellus</name>
    <dbReference type="NCBI Taxonomy" id="1033263"/>
    <lineage>
        <taxon>Eukaryota</taxon>
        <taxon>Fungi</taxon>
        <taxon>Dikarya</taxon>
        <taxon>Basidiomycota</taxon>
        <taxon>Agaricomycotina</taxon>
        <taxon>Agaricomycetes</taxon>
        <taxon>Agaricomycetidae</taxon>
        <taxon>Agaricales</taxon>
        <taxon>Marasmiineae</taxon>
        <taxon>Mycenaceae</taxon>
        <taxon>Mycena</taxon>
    </lineage>
</organism>